<reference evidence="4" key="1">
    <citation type="submission" date="2020-04" db="EMBL/GenBank/DDBJ databases">
        <authorList>
            <person name="Alioto T."/>
            <person name="Alioto T."/>
            <person name="Gomez Garrido J."/>
        </authorList>
    </citation>
    <scope>NUCLEOTIDE SEQUENCE</scope>
    <source>
        <strain evidence="4">A484AB</strain>
    </source>
</reference>
<feature type="chain" id="PRO_5043355192" evidence="3">
    <location>
        <begin position="22"/>
        <end position="301"/>
    </location>
</feature>
<evidence type="ECO:0000256" key="3">
    <source>
        <dbReference type="SAM" id="SignalP"/>
    </source>
</evidence>
<feature type="region of interest" description="Disordered" evidence="2">
    <location>
        <begin position="30"/>
        <end position="170"/>
    </location>
</feature>
<feature type="non-terminal residue" evidence="4">
    <location>
        <position position="301"/>
    </location>
</feature>
<keyword evidence="1" id="KW-0677">Repeat</keyword>
<dbReference type="PANTHER" id="PTHR44826:SF3">
    <property type="entry name" value="SPORE COAT PROTEIN SP85"/>
    <property type="match status" value="1"/>
</dbReference>
<evidence type="ECO:0000313" key="5">
    <source>
        <dbReference type="Proteomes" id="UP001152795"/>
    </source>
</evidence>
<organism evidence="4 5">
    <name type="scientific">Paramuricea clavata</name>
    <name type="common">Red gorgonian</name>
    <name type="synonym">Violescent sea-whip</name>
    <dbReference type="NCBI Taxonomy" id="317549"/>
    <lineage>
        <taxon>Eukaryota</taxon>
        <taxon>Metazoa</taxon>
        <taxon>Cnidaria</taxon>
        <taxon>Anthozoa</taxon>
        <taxon>Octocorallia</taxon>
        <taxon>Malacalcyonacea</taxon>
        <taxon>Plexauridae</taxon>
        <taxon>Paramuricea</taxon>
    </lineage>
</organism>
<name>A0A6S7IYD2_PARCT</name>
<dbReference type="Proteomes" id="UP001152795">
    <property type="component" value="Unassembled WGS sequence"/>
</dbReference>
<comment type="caution">
    <text evidence="4">The sequence shown here is derived from an EMBL/GenBank/DDBJ whole genome shotgun (WGS) entry which is preliminary data.</text>
</comment>
<evidence type="ECO:0000256" key="1">
    <source>
        <dbReference type="ARBA" id="ARBA00022737"/>
    </source>
</evidence>
<evidence type="ECO:0000313" key="4">
    <source>
        <dbReference type="EMBL" id="CAB4022997.1"/>
    </source>
</evidence>
<dbReference type="InterPro" id="IPR051860">
    <property type="entry name" value="Plasmodium_CSP_Invasion"/>
</dbReference>
<proteinExistence type="predicted"/>
<protein>
    <submittedName>
        <fullName evidence="4">Uncharacterized protein</fullName>
    </submittedName>
</protein>
<feature type="signal peptide" evidence="3">
    <location>
        <begin position="1"/>
        <end position="21"/>
    </location>
</feature>
<dbReference type="PANTHER" id="PTHR44826">
    <property type="entry name" value="SPORE COAT PROTEIN SP85"/>
    <property type="match status" value="1"/>
</dbReference>
<dbReference type="OrthoDB" id="10067679at2759"/>
<evidence type="ECO:0000256" key="2">
    <source>
        <dbReference type="SAM" id="MobiDB-lite"/>
    </source>
</evidence>
<keyword evidence="3" id="KW-0732">Signal</keyword>
<sequence length="301" mass="32029">METKLFSIVLCLLILEAAGSSLKNLTSIQHGTENASARSTVDIDPSTQGMKLPSTQGNIDPSTQGMKLPSTQGNIDPSTQGMKLPSTQGSIDPSTQGMKLPSTQGSIDPSTQGMKLPSTQGSIDPSTQGMKLPSTQGSIDPSTQGMKLPSTQGSIDPSTQGMKLPSSQQGFPMRDYDRELYERIEGALGQQQPFSFLMIANSYDTRFNYPQKVNDALVKSLVDLGANGIFPSNAKSNLVIAGVTNDVSAKIPNSAEEKLVLSIPQMIGYYGAQYVDATETLSCPWIVVLGSTSDTCYTTTQ</sequence>
<keyword evidence="5" id="KW-1185">Reference proteome</keyword>
<dbReference type="EMBL" id="CACRXK020012261">
    <property type="protein sequence ID" value="CAB4022997.1"/>
    <property type="molecule type" value="Genomic_DNA"/>
</dbReference>
<dbReference type="AlphaFoldDB" id="A0A6S7IYD2"/>
<gene>
    <name evidence="4" type="ORF">PACLA_8A059998</name>
</gene>
<accession>A0A6S7IYD2</accession>